<dbReference type="PANTHER" id="PTHR46322:SF1">
    <property type="entry name" value="PUROMYCIN-SENSITIVE AMINOPEPTIDASE"/>
    <property type="match status" value="1"/>
</dbReference>
<comment type="catalytic activity">
    <reaction evidence="1">
        <text>Release of an N-terminal amino acid, Xaa-|-Yaa- from a peptide, amide or arylamide. Xaa is preferably Ala, but may be most amino acids including Pro (slow action). When a terminal hydrophobic residue is followed by a prolyl residue, the two may be released as an intact Xaa-Pro dipeptide.</text>
        <dbReference type="EC" id="3.4.11.2"/>
    </reaction>
</comment>
<dbReference type="Gene3D" id="3.30.2010.30">
    <property type="match status" value="1"/>
</dbReference>
<dbReference type="GO" id="GO:0006508">
    <property type="term" value="P:proteolysis"/>
    <property type="evidence" value="ECO:0007669"/>
    <property type="project" value="UniProtKB-UniRule"/>
</dbReference>
<dbReference type="Gene3D" id="1.10.390.10">
    <property type="entry name" value="Neutral Protease Domain 2"/>
    <property type="match status" value="1"/>
</dbReference>
<evidence type="ECO:0000256" key="8">
    <source>
        <dbReference type="ARBA" id="ARBA00022723"/>
    </source>
</evidence>
<accession>A0A3D8M8B9</accession>
<reference evidence="19" key="1">
    <citation type="submission" date="2018-08" db="EMBL/GenBank/DDBJ databases">
        <authorList>
            <person name="Zhang J."/>
            <person name="Du Z.-J."/>
        </authorList>
    </citation>
    <scope>NUCLEOTIDE SEQUENCE [LARGE SCALE GENOMIC DNA]</scope>
    <source>
        <strain evidence="19">KCTC 52655</strain>
    </source>
</reference>
<evidence type="ECO:0000256" key="10">
    <source>
        <dbReference type="ARBA" id="ARBA00022833"/>
    </source>
</evidence>
<dbReference type="InterPro" id="IPR024601">
    <property type="entry name" value="Peptidase_M1_pepN_C"/>
</dbReference>
<dbReference type="Pfam" id="PF01433">
    <property type="entry name" value="Peptidase_M1"/>
    <property type="match status" value="1"/>
</dbReference>
<dbReference type="InterPro" id="IPR042097">
    <property type="entry name" value="Aminopeptidase_N-like_N_sf"/>
</dbReference>
<comment type="function">
    <text evidence="12">Aminopeptidase N is involved in the degradation of intracellular peptides generated by protein breakdown during normal growth as well as in response to nutrient starvation.</text>
</comment>
<dbReference type="Pfam" id="PF11940">
    <property type="entry name" value="DUF3458"/>
    <property type="match status" value="1"/>
</dbReference>
<dbReference type="GO" id="GO:0008270">
    <property type="term" value="F:zinc ion binding"/>
    <property type="evidence" value="ECO:0007669"/>
    <property type="project" value="InterPro"/>
</dbReference>
<evidence type="ECO:0000256" key="9">
    <source>
        <dbReference type="ARBA" id="ARBA00022801"/>
    </source>
</evidence>
<dbReference type="Gene3D" id="1.25.50.10">
    <property type="entry name" value="Peptidase M1, alanyl aminopeptidase, C-terminal domain"/>
    <property type="match status" value="1"/>
</dbReference>
<dbReference type="CDD" id="cd09600">
    <property type="entry name" value="M1_APN"/>
    <property type="match status" value="1"/>
</dbReference>
<dbReference type="InterPro" id="IPR035414">
    <property type="entry name" value="Peptidase_M1_pepN_Ig-like"/>
</dbReference>
<dbReference type="InterPro" id="IPR037144">
    <property type="entry name" value="Peptidase_M1_pepN_C_sf"/>
</dbReference>
<dbReference type="Gene3D" id="2.60.40.1730">
    <property type="entry name" value="tricorn interacting facor f3 domain"/>
    <property type="match status" value="1"/>
</dbReference>
<dbReference type="PRINTS" id="PR00756">
    <property type="entry name" value="ALADIPTASE"/>
</dbReference>
<comment type="cofactor">
    <cofactor evidence="2">
        <name>Zn(2+)</name>
        <dbReference type="ChEBI" id="CHEBI:29105"/>
    </cofactor>
</comment>
<dbReference type="InterPro" id="IPR038438">
    <property type="entry name" value="PepN_Ig-like_sf"/>
</dbReference>
<evidence type="ECO:0000256" key="5">
    <source>
        <dbReference type="ARBA" id="ARBA00015611"/>
    </source>
</evidence>
<comment type="caution">
    <text evidence="18">The sequence shown here is derived from an EMBL/GenBank/DDBJ whole genome shotgun (WGS) entry which is preliminary data.</text>
</comment>
<protein>
    <recommendedName>
        <fullName evidence="5 13">Aminopeptidase N</fullName>
        <ecNumber evidence="4 13">3.4.11.2</ecNumber>
    </recommendedName>
</protein>
<keyword evidence="19" id="KW-1185">Reference proteome</keyword>
<feature type="domain" description="Aminopeptidase N-like N-terminal" evidence="17">
    <location>
        <begin position="23"/>
        <end position="184"/>
    </location>
</feature>
<dbReference type="InterPro" id="IPR001930">
    <property type="entry name" value="Peptidase_M1"/>
</dbReference>
<evidence type="ECO:0000313" key="19">
    <source>
        <dbReference type="Proteomes" id="UP000256561"/>
    </source>
</evidence>
<keyword evidence="10" id="KW-0862">Zinc</keyword>
<dbReference type="FunFam" id="2.60.40.1730:FF:000005">
    <property type="entry name" value="Aminopeptidase N"/>
    <property type="match status" value="1"/>
</dbReference>
<dbReference type="OrthoDB" id="100605at2"/>
<evidence type="ECO:0000256" key="11">
    <source>
        <dbReference type="ARBA" id="ARBA00023049"/>
    </source>
</evidence>
<dbReference type="Proteomes" id="UP000256561">
    <property type="component" value="Unassembled WGS sequence"/>
</dbReference>
<sequence>MNMQVKRRADYTPPLFVIRDVKLFIDLNPTQTRVKSRLEIERKGKHSEPLILDGEKLELVSVRLEQKVLEDYALNDTSLALANVPDCFTLEIETLIDPQHNQALEGLYLSNGVYCTQCEAEGFRRITYFLDRPDVLATYEVTVQGDKTSLPTLLANGNPVARGENTDGTHWVTWQDPHPKPCYLFALVAGDFDLLTDSYTTASGREVALELYVDIGKRERGRFALDALKRAMRWDEQKYGLEYDLDIYMIVAVDFFNMGAMENKGLNVFNSKFVLADQNSATDEDFFNVESVIAHEYFHNWTGNRVTCRDWFQLSLKEGLTVFRDQQFSADMTSPLSNRIKHVRVMREHQFAEDASAMSHPIRPDEVIEMNNFYTVTVYDKGAEVIRMLHTLLGEEGFRQGMDEYFRRHDGQAVTCDDFVAAMQSATELDLSAFSRWYSQSGTPVIEVERKPVDEAGNQTITLRQRNPKTADQHKKEPLYLPVAMDCIDANGAHITDDEGKIKDGLVILDSESVTLSFSGLGNPVIPVVLGNFSAPAKVNNPLSVQELLHVFRFADDSFNRWDALQSLYDWCIEQYANGNGSNVNDAIWSGLKGVCLDEADNHELLGECLVIPSFETLCQSRTLVDVDRLHRAREQFCHDFAMQLSEPLTQIYASIAAGSYQYSQYQVNARRVRNVVLGHLALTEKGSQLVERQYHNADNMTDTLGALKAAQRGKSQLFETLMADFESRWKQDPLVLDKWFSLHATCERADSLSQLTLLREHPQFSDGNPNRVRALIGSFAFYNTAGFHAVDGSGYKFVTDYLLQLDKTNPQVASRIVTPLTQWQQFAPGYQEKMKAQLGRLLNQSGLSRDLFEKVSKSLAFDEHQA</sequence>
<evidence type="ECO:0000256" key="12">
    <source>
        <dbReference type="ARBA" id="ARBA00059739"/>
    </source>
</evidence>
<dbReference type="EMBL" id="QRHA01000005">
    <property type="protein sequence ID" value="RDV25972.1"/>
    <property type="molecule type" value="Genomic_DNA"/>
</dbReference>
<dbReference type="SUPFAM" id="SSF63737">
    <property type="entry name" value="Leukotriene A4 hydrolase N-terminal domain"/>
    <property type="match status" value="1"/>
</dbReference>
<dbReference type="Pfam" id="PF17432">
    <property type="entry name" value="DUF3458_C"/>
    <property type="match status" value="1"/>
</dbReference>
<dbReference type="AlphaFoldDB" id="A0A3D8M8B9"/>
<keyword evidence="7" id="KW-0645">Protease</keyword>
<evidence type="ECO:0000256" key="6">
    <source>
        <dbReference type="ARBA" id="ARBA00022438"/>
    </source>
</evidence>
<comment type="similarity">
    <text evidence="3">Belongs to the peptidase M1 family.</text>
</comment>
<dbReference type="SUPFAM" id="SSF55486">
    <property type="entry name" value="Metalloproteases ('zincins'), catalytic domain"/>
    <property type="match status" value="1"/>
</dbReference>
<name>A0A3D8M8B9_9ALTE</name>
<dbReference type="FunFam" id="1.10.390.10:FF:000002">
    <property type="entry name" value="Aminopeptidase N"/>
    <property type="match status" value="1"/>
</dbReference>
<evidence type="ECO:0000256" key="4">
    <source>
        <dbReference type="ARBA" id="ARBA00012564"/>
    </source>
</evidence>
<evidence type="ECO:0000256" key="2">
    <source>
        <dbReference type="ARBA" id="ARBA00001947"/>
    </source>
</evidence>
<evidence type="ECO:0000256" key="7">
    <source>
        <dbReference type="ARBA" id="ARBA00022670"/>
    </source>
</evidence>
<dbReference type="PANTHER" id="PTHR46322">
    <property type="entry name" value="PUROMYCIN-SENSITIVE AMINOPEPTIDASE"/>
    <property type="match status" value="1"/>
</dbReference>
<dbReference type="InterPro" id="IPR027268">
    <property type="entry name" value="Peptidase_M4/M1_CTD_sf"/>
</dbReference>
<evidence type="ECO:0000256" key="3">
    <source>
        <dbReference type="ARBA" id="ARBA00010136"/>
    </source>
</evidence>
<dbReference type="InterPro" id="IPR045357">
    <property type="entry name" value="Aminopeptidase_N-like_N"/>
</dbReference>
<evidence type="ECO:0000259" key="14">
    <source>
        <dbReference type="Pfam" id="PF01433"/>
    </source>
</evidence>
<dbReference type="InterPro" id="IPR012779">
    <property type="entry name" value="Peptidase_M1_pepN"/>
</dbReference>
<evidence type="ECO:0000256" key="1">
    <source>
        <dbReference type="ARBA" id="ARBA00000098"/>
    </source>
</evidence>
<dbReference type="Pfam" id="PF17900">
    <property type="entry name" value="Peptidase_M1_N"/>
    <property type="match status" value="1"/>
</dbReference>
<evidence type="ECO:0000259" key="16">
    <source>
        <dbReference type="Pfam" id="PF17432"/>
    </source>
</evidence>
<dbReference type="RefSeq" id="WP_115592841.1">
    <property type="nucleotide sequence ID" value="NZ_QRHA01000005.1"/>
</dbReference>
<feature type="domain" description="Peptidase M1 alanyl aminopeptidase Ig-like fold" evidence="15">
    <location>
        <begin position="442"/>
        <end position="540"/>
    </location>
</feature>
<keyword evidence="11" id="KW-0482">Metalloprotease</keyword>
<dbReference type="Gene3D" id="2.60.40.1840">
    <property type="match status" value="1"/>
</dbReference>
<dbReference type="FunFam" id="3.30.2010.30:FF:000002">
    <property type="entry name" value="Putative aminopeptidase N"/>
    <property type="match status" value="1"/>
</dbReference>
<dbReference type="GO" id="GO:0008237">
    <property type="term" value="F:metallopeptidase activity"/>
    <property type="evidence" value="ECO:0007669"/>
    <property type="project" value="UniProtKB-UniRule"/>
</dbReference>
<dbReference type="EC" id="3.4.11.2" evidence="4 13"/>
<evidence type="ECO:0000313" key="18">
    <source>
        <dbReference type="EMBL" id="RDV25972.1"/>
    </source>
</evidence>
<evidence type="ECO:0000256" key="13">
    <source>
        <dbReference type="NCBIfam" id="TIGR02414"/>
    </source>
</evidence>
<keyword evidence="6 18" id="KW-0031">Aminopeptidase</keyword>
<keyword evidence="9" id="KW-0378">Hydrolase</keyword>
<organism evidence="18 19">
    <name type="scientific">Alteromonas aestuariivivens</name>
    <dbReference type="NCBI Taxonomy" id="1938339"/>
    <lineage>
        <taxon>Bacteria</taxon>
        <taxon>Pseudomonadati</taxon>
        <taxon>Pseudomonadota</taxon>
        <taxon>Gammaproteobacteria</taxon>
        <taxon>Alteromonadales</taxon>
        <taxon>Alteromonadaceae</taxon>
        <taxon>Alteromonas/Salinimonas group</taxon>
        <taxon>Alteromonas</taxon>
    </lineage>
</organism>
<evidence type="ECO:0000259" key="15">
    <source>
        <dbReference type="Pfam" id="PF11940"/>
    </source>
</evidence>
<dbReference type="InterPro" id="IPR014782">
    <property type="entry name" value="Peptidase_M1_dom"/>
</dbReference>
<feature type="domain" description="Peptidase M1 membrane alanine aminopeptidase" evidence="14">
    <location>
        <begin position="223"/>
        <end position="437"/>
    </location>
</feature>
<keyword evidence="8" id="KW-0479">Metal-binding</keyword>
<feature type="domain" description="Peptidase M1 alanyl aminopeptidase C-terminal" evidence="16">
    <location>
        <begin position="546"/>
        <end position="861"/>
    </location>
</feature>
<dbReference type="NCBIfam" id="TIGR02414">
    <property type="entry name" value="pepN_proteo"/>
    <property type="match status" value="1"/>
</dbReference>
<gene>
    <name evidence="18" type="ORF">DXV75_07750</name>
</gene>
<dbReference type="GO" id="GO:0016285">
    <property type="term" value="F:alanyl aminopeptidase activity"/>
    <property type="evidence" value="ECO:0007669"/>
    <property type="project" value="UniProtKB-EC"/>
</dbReference>
<evidence type="ECO:0000259" key="17">
    <source>
        <dbReference type="Pfam" id="PF17900"/>
    </source>
</evidence>
<proteinExistence type="inferred from homology"/>